<proteinExistence type="predicted"/>
<keyword evidence="1" id="KW-0805">Transcription regulation</keyword>
<dbReference type="InterPro" id="IPR041347">
    <property type="entry name" value="MftR_C"/>
</dbReference>
<dbReference type="PANTHER" id="PTHR30055:SF238">
    <property type="entry name" value="MYCOFACTOCIN BIOSYNTHESIS TRANSCRIPTIONAL REGULATOR MFTR-RELATED"/>
    <property type="match status" value="1"/>
</dbReference>
<evidence type="ECO:0000256" key="5">
    <source>
        <dbReference type="SAM" id="MobiDB-lite"/>
    </source>
</evidence>
<feature type="region of interest" description="Disordered" evidence="5">
    <location>
        <begin position="219"/>
        <end position="249"/>
    </location>
</feature>
<keyword evidence="2 4" id="KW-0238">DNA-binding</keyword>
<feature type="DNA-binding region" description="H-T-H motif" evidence="4">
    <location>
        <begin position="46"/>
        <end position="65"/>
    </location>
</feature>
<dbReference type="Gene3D" id="1.10.357.10">
    <property type="entry name" value="Tetracycline Repressor, domain 2"/>
    <property type="match status" value="1"/>
</dbReference>
<organism evidence="7 8">
    <name type="scientific">Streptomonospora salina</name>
    <dbReference type="NCBI Taxonomy" id="104205"/>
    <lineage>
        <taxon>Bacteria</taxon>
        <taxon>Bacillati</taxon>
        <taxon>Actinomycetota</taxon>
        <taxon>Actinomycetes</taxon>
        <taxon>Streptosporangiales</taxon>
        <taxon>Nocardiopsidaceae</taxon>
        <taxon>Streptomonospora</taxon>
    </lineage>
</organism>
<dbReference type="GO" id="GO:0000976">
    <property type="term" value="F:transcription cis-regulatory region binding"/>
    <property type="evidence" value="ECO:0007669"/>
    <property type="project" value="TreeGrafter"/>
</dbReference>
<dbReference type="GO" id="GO:0003700">
    <property type="term" value="F:DNA-binding transcription factor activity"/>
    <property type="evidence" value="ECO:0007669"/>
    <property type="project" value="TreeGrafter"/>
</dbReference>
<dbReference type="AlphaFoldDB" id="A0A841EC36"/>
<accession>A0A841EC36</accession>
<evidence type="ECO:0000313" key="7">
    <source>
        <dbReference type="EMBL" id="MBB5997001.1"/>
    </source>
</evidence>
<feature type="domain" description="HTH tetR-type" evidence="6">
    <location>
        <begin position="23"/>
        <end position="83"/>
    </location>
</feature>
<evidence type="ECO:0000256" key="1">
    <source>
        <dbReference type="ARBA" id="ARBA00023015"/>
    </source>
</evidence>
<dbReference type="InterPro" id="IPR050109">
    <property type="entry name" value="HTH-type_TetR-like_transc_reg"/>
</dbReference>
<comment type="caution">
    <text evidence="7">The sequence shown here is derived from an EMBL/GenBank/DDBJ whole genome shotgun (WGS) entry which is preliminary data.</text>
</comment>
<evidence type="ECO:0000256" key="4">
    <source>
        <dbReference type="PROSITE-ProRule" id="PRU00335"/>
    </source>
</evidence>
<dbReference type="Pfam" id="PF00440">
    <property type="entry name" value="TetR_N"/>
    <property type="match status" value="1"/>
</dbReference>
<feature type="region of interest" description="Disordered" evidence="5">
    <location>
        <begin position="1"/>
        <end position="21"/>
    </location>
</feature>
<dbReference type="PRINTS" id="PR00455">
    <property type="entry name" value="HTHTETR"/>
</dbReference>
<dbReference type="EMBL" id="JACHLY010000001">
    <property type="protein sequence ID" value="MBB5997001.1"/>
    <property type="molecule type" value="Genomic_DNA"/>
</dbReference>
<keyword evidence="3" id="KW-0804">Transcription</keyword>
<keyword evidence="8" id="KW-1185">Reference proteome</keyword>
<evidence type="ECO:0000256" key="2">
    <source>
        <dbReference type="ARBA" id="ARBA00023125"/>
    </source>
</evidence>
<dbReference type="InterPro" id="IPR009057">
    <property type="entry name" value="Homeodomain-like_sf"/>
</dbReference>
<dbReference type="RefSeq" id="WP_312862341.1">
    <property type="nucleotide sequence ID" value="NZ_BAABKT010000003.1"/>
</dbReference>
<evidence type="ECO:0000256" key="3">
    <source>
        <dbReference type="ARBA" id="ARBA00023163"/>
    </source>
</evidence>
<reference evidence="7 8" key="1">
    <citation type="submission" date="2020-08" db="EMBL/GenBank/DDBJ databases">
        <title>Sequencing the genomes of 1000 actinobacteria strains.</title>
        <authorList>
            <person name="Klenk H.-P."/>
        </authorList>
    </citation>
    <scope>NUCLEOTIDE SEQUENCE [LARGE SCALE GENOMIC DNA]</scope>
    <source>
        <strain evidence="7 8">DSM 44593</strain>
    </source>
</reference>
<gene>
    <name evidence="7" type="ORF">HNR25_000752</name>
</gene>
<dbReference type="Pfam" id="PF17754">
    <property type="entry name" value="TetR_C_14"/>
    <property type="match status" value="1"/>
</dbReference>
<evidence type="ECO:0000259" key="6">
    <source>
        <dbReference type="PROSITE" id="PS50977"/>
    </source>
</evidence>
<sequence length="249" mass="25922">MAPADTARPAGRGRPPMSERRKAVVRMEIARAAVALFIEKGVAGTTGEDIAGRLGISPRTLWRYFPSKESCVRPLLTTGLDRMARRLRSCPRGTPLLDHLEREGAFAGADPLADGPVADLIRMADREPALKAVWLEVHDAAESVFAEIVAERTGAGTGDLAVRVQAASLNAALRLAAEEQARRRTAEEALPDGGMGACVRAAITAAVAGLPAFAPEAAPDGAGETVQYAGGARPVPPSAGSSPAQCGER</sequence>
<dbReference type="SUPFAM" id="SSF46689">
    <property type="entry name" value="Homeodomain-like"/>
    <property type="match status" value="1"/>
</dbReference>
<feature type="compositionally biased region" description="Polar residues" evidence="5">
    <location>
        <begin position="239"/>
        <end position="249"/>
    </location>
</feature>
<dbReference type="PROSITE" id="PS50977">
    <property type="entry name" value="HTH_TETR_2"/>
    <property type="match status" value="1"/>
</dbReference>
<dbReference type="PANTHER" id="PTHR30055">
    <property type="entry name" value="HTH-TYPE TRANSCRIPTIONAL REGULATOR RUTR"/>
    <property type="match status" value="1"/>
</dbReference>
<protein>
    <submittedName>
        <fullName evidence="7">AcrR family transcriptional regulator</fullName>
    </submittedName>
</protein>
<dbReference type="InterPro" id="IPR001647">
    <property type="entry name" value="HTH_TetR"/>
</dbReference>
<evidence type="ECO:0000313" key="8">
    <source>
        <dbReference type="Proteomes" id="UP000578077"/>
    </source>
</evidence>
<dbReference type="Proteomes" id="UP000578077">
    <property type="component" value="Unassembled WGS sequence"/>
</dbReference>
<name>A0A841EC36_9ACTN</name>